<dbReference type="PANTHER" id="PTHR13144:SF0">
    <property type="entry name" value="PROTEIN TEX261"/>
    <property type="match status" value="1"/>
</dbReference>
<keyword evidence="4 7" id="KW-1133">Transmembrane helix</keyword>
<dbReference type="AlphaFoldDB" id="A0A8H6SN26"/>
<keyword evidence="5 7" id="KW-0472">Membrane</keyword>
<dbReference type="GO" id="GO:0097020">
    <property type="term" value="F:COPII receptor activity"/>
    <property type="evidence" value="ECO:0007669"/>
    <property type="project" value="InterPro"/>
</dbReference>
<organism evidence="8 9">
    <name type="scientific">Mycena indigotica</name>
    <dbReference type="NCBI Taxonomy" id="2126181"/>
    <lineage>
        <taxon>Eukaryota</taxon>
        <taxon>Fungi</taxon>
        <taxon>Dikarya</taxon>
        <taxon>Basidiomycota</taxon>
        <taxon>Agaricomycotina</taxon>
        <taxon>Agaricomycetes</taxon>
        <taxon>Agaricomycetidae</taxon>
        <taxon>Agaricales</taxon>
        <taxon>Marasmiineae</taxon>
        <taxon>Mycenaceae</taxon>
        <taxon>Mycena</taxon>
    </lineage>
</organism>
<evidence type="ECO:0000256" key="1">
    <source>
        <dbReference type="ARBA" id="ARBA00004141"/>
    </source>
</evidence>
<accession>A0A8H6SN26</accession>
<comment type="similarity">
    <text evidence="2">Belongs to the SVP26 family.</text>
</comment>
<evidence type="ECO:0000313" key="8">
    <source>
        <dbReference type="EMBL" id="KAF7301875.1"/>
    </source>
</evidence>
<reference evidence="8" key="1">
    <citation type="submission" date="2020-05" db="EMBL/GenBank/DDBJ databases">
        <title>Mycena genomes resolve the evolution of fungal bioluminescence.</title>
        <authorList>
            <person name="Tsai I.J."/>
        </authorList>
    </citation>
    <scope>NUCLEOTIDE SEQUENCE</scope>
    <source>
        <strain evidence="8">171206Taipei</strain>
    </source>
</reference>
<evidence type="ECO:0000313" key="9">
    <source>
        <dbReference type="Proteomes" id="UP000636479"/>
    </source>
</evidence>
<evidence type="ECO:0000256" key="3">
    <source>
        <dbReference type="ARBA" id="ARBA00022692"/>
    </source>
</evidence>
<proteinExistence type="inferred from homology"/>
<feature type="transmembrane region" description="Helical" evidence="7">
    <location>
        <begin position="96"/>
        <end position="117"/>
    </location>
</feature>
<keyword evidence="3 7" id="KW-0812">Transmembrane</keyword>
<dbReference type="GeneID" id="59346747"/>
<dbReference type="GO" id="GO:0005789">
    <property type="term" value="C:endoplasmic reticulum membrane"/>
    <property type="evidence" value="ECO:0007669"/>
    <property type="project" value="TreeGrafter"/>
</dbReference>
<dbReference type="EMBL" id="JACAZF010000006">
    <property type="protein sequence ID" value="KAF7301875.1"/>
    <property type="molecule type" value="Genomic_DNA"/>
</dbReference>
<dbReference type="RefSeq" id="XP_037219875.1">
    <property type="nucleotide sequence ID" value="XM_037364231.1"/>
</dbReference>
<feature type="region of interest" description="Disordered" evidence="6">
    <location>
        <begin position="210"/>
        <end position="291"/>
    </location>
</feature>
<feature type="transmembrane region" description="Helical" evidence="7">
    <location>
        <begin position="6"/>
        <end position="28"/>
    </location>
</feature>
<evidence type="ECO:0000256" key="4">
    <source>
        <dbReference type="ARBA" id="ARBA00022989"/>
    </source>
</evidence>
<sequence>MGLLFYLSYGAAAAALAFIVLSLASGLLYCSELIEEHSKTAKTVGQRAIYVIIVLHGALYLSDSLPPAQTAFSVFCHLVYLQNFSDTWPVIELTSWSFMASCVFVIMDHFLWFNHFARISQEARHSRSFRGAPPPKGILGFSEISTFFGLCVWAAPLFLFLSLSANDNTLPMSGAAAGSESSAASNKSYAPTRVSLFRSLLPFRSKSARSEGILTPHSPGPIPPPRSPLLRPHSPSYSSLTPPRSPRHKPADFDTGNDFTLSTPPKRGLHGESGLGQRRSILPQEDVFGSE</sequence>
<name>A0A8H6SN26_9AGAR</name>
<dbReference type="GO" id="GO:0030134">
    <property type="term" value="C:COPII-coated ER to Golgi transport vesicle"/>
    <property type="evidence" value="ECO:0007669"/>
    <property type="project" value="TreeGrafter"/>
</dbReference>
<comment type="caution">
    <text evidence="8">The sequence shown here is derived from an EMBL/GenBank/DDBJ whole genome shotgun (WGS) entry which is preliminary data.</text>
</comment>
<feature type="compositionally biased region" description="Low complexity" evidence="6">
    <location>
        <begin position="228"/>
        <end position="239"/>
    </location>
</feature>
<feature type="transmembrane region" description="Helical" evidence="7">
    <location>
        <begin position="48"/>
        <end position="65"/>
    </location>
</feature>
<evidence type="ECO:0000256" key="5">
    <source>
        <dbReference type="ARBA" id="ARBA00023136"/>
    </source>
</evidence>
<evidence type="ECO:0000256" key="2">
    <source>
        <dbReference type="ARBA" id="ARBA00008096"/>
    </source>
</evidence>
<dbReference type="Proteomes" id="UP000636479">
    <property type="component" value="Unassembled WGS sequence"/>
</dbReference>
<dbReference type="GO" id="GO:0006888">
    <property type="term" value="P:endoplasmic reticulum to Golgi vesicle-mediated transport"/>
    <property type="evidence" value="ECO:0007669"/>
    <property type="project" value="InterPro"/>
</dbReference>
<dbReference type="InterPro" id="IPR007277">
    <property type="entry name" value="Svp26/Tex261"/>
</dbReference>
<comment type="subcellular location">
    <subcellularLocation>
        <location evidence="1">Membrane</location>
        <topology evidence="1">Multi-pass membrane protein</topology>
    </subcellularLocation>
</comment>
<feature type="compositionally biased region" description="Pro residues" evidence="6">
    <location>
        <begin position="218"/>
        <end position="227"/>
    </location>
</feature>
<protein>
    <submittedName>
        <fullName evidence="8">DUF396-domain-containing protein</fullName>
    </submittedName>
</protein>
<gene>
    <name evidence="8" type="ORF">MIND_00753400</name>
</gene>
<dbReference type="OrthoDB" id="28257at2759"/>
<evidence type="ECO:0000256" key="7">
    <source>
        <dbReference type="SAM" id="Phobius"/>
    </source>
</evidence>
<dbReference type="PANTHER" id="PTHR13144">
    <property type="entry name" value="TEX261 PROTEIN"/>
    <property type="match status" value="1"/>
</dbReference>
<evidence type="ECO:0000256" key="6">
    <source>
        <dbReference type="SAM" id="MobiDB-lite"/>
    </source>
</evidence>
<keyword evidence="9" id="KW-1185">Reference proteome</keyword>
<dbReference type="GO" id="GO:0000139">
    <property type="term" value="C:Golgi membrane"/>
    <property type="evidence" value="ECO:0007669"/>
    <property type="project" value="TreeGrafter"/>
</dbReference>
<feature type="transmembrane region" description="Helical" evidence="7">
    <location>
        <begin position="138"/>
        <end position="163"/>
    </location>
</feature>
<dbReference type="Pfam" id="PF04148">
    <property type="entry name" value="Erv26"/>
    <property type="match status" value="1"/>
</dbReference>